<gene>
    <name evidence="2" type="ORF">E6K78_00240</name>
</gene>
<sequence>MSTPNWDRLWRTAGIQFVVFFVIACVIYGHLPGVSASADALVGFYTAYRTRILIAAALLGLNVLNLMWFAAALRNTLADAGKDGWGAAATASSAAFGALFLLLIAIGAALAYSIADSGNPTLASGLNALGWALLVLSSFPRAMLIMSGAFGLWRAGLISNALFAVGVAAVVLGVLGGTTWLSGGFWAPDGAYSRFVSPIIGLVWVLIVSRVLLARSPATRAGW</sequence>
<feature type="transmembrane region" description="Helical" evidence="1">
    <location>
        <begin position="12"/>
        <end position="31"/>
    </location>
</feature>
<reference evidence="2 3" key="1">
    <citation type="journal article" date="2019" name="Nat. Microbiol.">
        <title>Mediterranean grassland soil C-N compound turnover is dependent on rainfall and depth, and is mediated by genomically divergent microorganisms.</title>
        <authorList>
            <person name="Diamond S."/>
            <person name="Andeer P.F."/>
            <person name="Li Z."/>
            <person name="Crits-Christoph A."/>
            <person name="Burstein D."/>
            <person name="Anantharaman K."/>
            <person name="Lane K.R."/>
            <person name="Thomas B.C."/>
            <person name="Pan C."/>
            <person name="Northen T.R."/>
            <person name="Banfield J.F."/>
        </authorList>
    </citation>
    <scope>NUCLEOTIDE SEQUENCE [LARGE SCALE GENOMIC DNA]</scope>
    <source>
        <strain evidence="2">WS_8</strain>
    </source>
</reference>
<keyword evidence="1" id="KW-0812">Transmembrane</keyword>
<evidence type="ECO:0000313" key="3">
    <source>
        <dbReference type="Proteomes" id="UP000316609"/>
    </source>
</evidence>
<evidence type="ECO:0008006" key="4">
    <source>
        <dbReference type="Google" id="ProtNLM"/>
    </source>
</evidence>
<comment type="caution">
    <text evidence="2">The sequence shown here is derived from an EMBL/GenBank/DDBJ whole genome shotgun (WGS) entry which is preliminary data.</text>
</comment>
<feature type="transmembrane region" description="Helical" evidence="1">
    <location>
        <begin position="51"/>
        <end position="73"/>
    </location>
</feature>
<organism evidence="2 3">
    <name type="scientific">Eiseniibacteriota bacterium</name>
    <dbReference type="NCBI Taxonomy" id="2212470"/>
    <lineage>
        <taxon>Bacteria</taxon>
        <taxon>Candidatus Eiseniibacteriota</taxon>
    </lineage>
</organism>
<feature type="transmembrane region" description="Helical" evidence="1">
    <location>
        <begin position="94"/>
        <end position="115"/>
    </location>
</feature>
<protein>
    <recommendedName>
        <fullName evidence="4">DUF4386 family protein</fullName>
    </recommendedName>
</protein>
<feature type="transmembrane region" description="Helical" evidence="1">
    <location>
        <begin position="195"/>
        <end position="213"/>
    </location>
</feature>
<feature type="transmembrane region" description="Helical" evidence="1">
    <location>
        <begin position="151"/>
        <end position="175"/>
    </location>
</feature>
<accession>A0A538TYP9</accession>
<keyword evidence="1" id="KW-1133">Transmembrane helix</keyword>
<dbReference type="EMBL" id="VBOY01000005">
    <property type="protein sequence ID" value="TMQ68701.1"/>
    <property type="molecule type" value="Genomic_DNA"/>
</dbReference>
<proteinExistence type="predicted"/>
<dbReference type="AlphaFoldDB" id="A0A538TYP9"/>
<evidence type="ECO:0000313" key="2">
    <source>
        <dbReference type="EMBL" id="TMQ68701.1"/>
    </source>
</evidence>
<name>A0A538TYP9_UNCEI</name>
<keyword evidence="1" id="KW-0472">Membrane</keyword>
<dbReference type="Proteomes" id="UP000316609">
    <property type="component" value="Unassembled WGS sequence"/>
</dbReference>
<evidence type="ECO:0000256" key="1">
    <source>
        <dbReference type="SAM" id="Phobius"/>
    </source>
</evidence>